<sequence length="85" mass="10021">MFKKIHEYEGGNIVLEDEEFGTDEVTLKWDGCIDYSIGFNGVKPREDKTGEDTMSIHICDIDEMIKKLQALKEYGRKHFNNEYWQ</sequence>
<dbReference type="Proteomes" id="UP000075476">
    <property type="component" value="Unassembled WGS sequence"/>
</dbReference>
<reference evidence="1 3" key="1">
    <citation type="submission" date="2015-12" db="EMBL/GenBank/DDBJ databases">
        <title>Bacillus cereus Group isolate.</title>
        <authorList>
            <person name="Kovac J."/>
        </authorList>
    </citation>
    <scope>NUCLEOTIDE SEQUENCE [LARGE SCALE GENOMIC DNA]</scope>
    <source>
        <strain evidence="1 3">FSL K6-0073</strain>
    </source>
</reference>
<reference evidence="2 4" key="2">
    <citation type="submission" date="2017-09" db="EMBL/GenBank/DDBJ databases">
        <title>Large-scale bioinformatics analysis of Bacillus genomes uncovers conserved roles of natural products in bacterial physiology.</title>
        <authorList>
            <consortium name="Agbiome Team Llc"/>
            <person name="Bleich R.M."/>
            <person name="Kirk G.J."/>
            <person name="Santa Maria K.C."/>
            <person name="Allen S.E."/>
            <person name="Farag S."/>
            <person name="Shank E.A."/>
            <person name="Bowers A."/>
        </authorList>
    </citation>
    <scope>NUCLEOTIDE SEQUENCE [LARGE SCALE GENOMIC DNA]</scope>
    <source>
        <strain evidence="2 4">AFS020204</strain>
    </source>
</reference>
<dbReference type="AlphaFoldDB" id="A0A9X6W2M6"/>
<gene>
    <name evidence="1" type="ORF">AT268_32925</name>
    <name evidence="2" type="ORF">CN357_03195</name>
</gene>
<evidence type="ECO:0000313" key="1">
    <source>
        <dbReference type="EMBL" id="KXY51289.1"/>
    </source>
</evidence>
<dbReference type="RefSeq" id="WP_061662625.1">
    <property type="nucleotide sequence ID" value="NZ_LOMO01000001.1"/>
</dbReference>
<evidence type="ECO:0000313" key="3">
    <source>
        <dbReference type="Proteomes" id="UP000075476"/>
    </source>
</evidence>
<dbReference type="Proteomes" id="UP000220210">
    <property type="component" value="Unassembled WGS sequence"/>
</dbReference>
<dbReference type="EMBL" id="LOMO01000001">
    <property type="protein sequence ID" value="KXY51289.1"/>
    <property type="molecule type" value="Genomic_DNA"/>
</dbReference>
<proteinExistence type="predicted"/>
<dbReference type="EMBL" id="NTSO01000002">
    <property type="protein sequence ID" value="PFF51717.1"/>
    <property type="molecule type" value="Genomic_DNA"/>
</dbReference>
<protein>
    <submittedName>
        <fullName evidence="2">Uncharacterized protein</fullName>
    </submittedName>
</protein>
<organism evidence="2 4">
    <name type="scientific">Bacillus cereus</name>
    <dbReference type="NCBI Taxonomy" id="1396"/>
    <lineage>
        <taxon>Bacteria</taxon>
        <taxon>Bacillati</taxon>
        <taxon>Bacillota</taxon>
        <taxon>Bacilli</taxon>
        <taxon>Bacillales</taxon>
        <taxon>Bacillaceae</taxon>
        <taxon>Bacillus</taxon>
        <taxon>Bacillus cereus group</taxon>
    </lineage>
</organism>
<comment type="caution">
    <text evidence="2">The sequence shown here is derived from an EMBL/GenBank/DDBJ whole genome shotgun (WGS) entry which is preliminary data.</text>
</comment>
<accession>A0A9X6W2M6</accession>
<evidence type="ECO:0000313" key="4">
    <source>
        <dbReference type="Proteomes" id="UP000220210"/>
    </source>
</evidence>
<evidence type="ECO:0000313" key="2">
    <source>
        <dbReference type="EMBL" id="PFF51717.1"/>
    </source>
</evidence>
<name>A0A9X6W2M6_BACCE</name>